<name>A0A369BQ91_9BACL</name>
<dbReference type="EMBL" id="QPJW01000001">
    <property type="protein sequence ID" value="RCX23561.1"/>
    <property type="molecule type" value="Genomic_DNA"/>
</dbReference>
<proteinExistence type="predicted"/>
<comment type="caution">
    <text evidence="1">The sequence shown here is derived from an EMBL/GenBank/DDBJ whole genome shotgun (WGS) entry which is preliminary data.</text>
</comment>
<keyword evidence="2" id="KW-1185">Reference proteome</keyword>
<gene>
    <name evidence="1" type="ORF">DFP94_1011160</name>
</gene>
<reference evidence="1 2" key="1">
    <citation type="submission" date="2018-07" db="EMBL/GenBank/DDBJ databases">
        <title>Genomic Encyclopedia of Type Strains, Phase III (KMG-III): the genomes of soil and plant-associated and newly described type strains.</title>
        <authorList>
            <person name="Whitman W."/>
        </authorList>
    </citation>
    <scope>NUCLEOTIDE SEQUENCE [LARGE SCALE GENOMIC DNA]</scope>
    <source>
        <strain evidence="1 2">CECT 8333</strain>
    </source>
</reference>
<evidence type="ECO:0000313" key="1">
    <source>
        <dbReference type="EMBL" id="RCX23561.1"/>
    </source>
</evidence>
<organism evidence="1 2">
    <name type="scientific">Fontibacillus phaseoli</name>
    <dbReference type="NCBI Taxonomy" id="1416533"/>
    <lineage>
        <taxon>Bacteria</taxon>
        <taxon>Bacillati</taxon>
        <taxon>Bacillota</taxon>
        <taxon>Bacilli</taxon>
        <taxon>Bacillales</taxon>
        <taxon>Paenibacillaceae</taxon>
        <taxon>Fontibacillus</taxon>
    </lineage>
</organism>
<dbReference type="RefSeq" id="WP_114495423.1">
    <property type="nucleotide sequence ID" value="NZ_QPJW01000001.1"/>
</dbReference>
<accession>A0A369BQ91</accession>
<dbReference type="Proteomes" id="UP000253090">
    <property type="component" value="Unassembled WGS sequence"/>
</dbReference>
<evidence type="ECO:0000313" key="2">
    <source>
        <dbReference type="Proteomes" id="UP000253090"/>
    </source>
</evidence>
<dbReference type="AlphaFoldDB" id="A0A369BQ91"/>
<protein>
    <submittedName>
        <fullName evidence="1">Uncharacterized protein</fullName>
    </submittedName>
</protein>
<sequence length="161" mass="17134">MKLQSSVIATIVLLCLLIAQGKLSLSAPEPLSSPLPAGLTGKQSNEVLTISAKAVLDKNKAEYITEVNIGNLTENGVDILADCGSLVSYDNKKSVVGSDSFECAAVHSMLLHKKSVETFSLNIPQESYHDGSLSITVRYQTRQGPAEALHLELRSPGPDKG</sequence>